<dbReference type="InterPro" id="IPR013783">
    <property type="entry name" value="Ig-like_fold"/>
</dbReference>
<dbReference type="EMBL" id="NRGR01000019">
    <property type="protein sequence ID" value="PCC38912.1"/>
    <property type="molecule type" value="Genomic_DNA"/>
</dbReference>
<dbReference type="OrthoDB" id="3236218at2"/>
<gene>
    <name evidence="6" type="primary">glgX</name>
    <name evidence="6" type="ORF">CIK66_11170</name>
</gene>
<dbReference type="InterPro" id="IPR011837">
    <property type="entry name" value="Glycogen_debranch_GlgX"/>
</dbReference>
<dbReference type="InterPro" id="IPR006047">
    <property type="entry name" value="GH13_cat_dom"/>
</dbReference>
<dbReference type="CDD" id="cd02856">
    <property type="entry name" value="E_set_GDE_Isoamylase_N"/>
    <property type="match status" value="1"/>
</dbReference>
<evidence type="ECO:0000256" key="1">
    <source>
        <dbReference type="ARBA" id="ARBA00008061"/>
    </source>
</evidence>
<feature type="domain" description="Glycosyl hydrolase family 13 catalytic" evidence="5">
    <location>
        <begin position="172"/>
        <end position="609"/>
    </location>
</feature>
<dbReference type="PANTHER" id="PTHR43002">
    <property type="entry name" value="GLYCOGEN DEBRANCHING ENZYME"/>
    <property type="match status" value="1"/>
</dbReference>
<dbReference type="Gene3D" id="2.60.40.1180">
    <property type="entry name" value="Golgi alpha-mannosidase II"/>
    <property type="match status" value="1"/>
</dbReference>
<dbReference type="NCBIfam" id="TIGR02100">
    <property type="entry name" value="glgX_debranch"/>
    <property type="match status" value="1"/>
</dbReference>
<dbReference type="SUPFAM" id="SSF51011">
    <property type="entry name" value="Glycosyl hydrolase domain"/>
    <property type="match status" value="1"/>
</dbReference>
<evidence type="ECO:0000256" key="2">
    <source>
        <dbReference type="ARBA" id="ARBA00022801"/>
    </source>
</evidence>
<accession>A0A2A3YGL8</accession>
<dbReference type="InterPro" id="IPR044505">
    <property type="entry name" value="GlgX_Isoamylase_N_E_set"/>
</dbReference>
<dbReference type="GO" id="GO:0005980">
    <property type="term" value="P:glycogen catabolic process"/>
    <property type="evidence" value="ECO:0007669"/>
    <property type="project" value="InterPro"/>
</dbReference>
<dbReference type="Gene3D" id="2.60.40.10">
    <property type="entry name" value="Immunoglobulins"/>
    <property type="match status" value="1"/>
</dbReference>
<dbReference type="Proteomes" id="UP000218598">
    <property type="component" value="Unassembled WGS sequence"/>
</dbReference>
<dbReference type="SMART" id="SM00642">
    <property type="entry name" value="Aamy"/>
    <property type="match status" value="1"/>
</dbReference>
<dbReference type="SUPFAM" id="SSF51445">
    <property type="entry name" value="(Trans)glycosidases"/>
    <property type="match status" value="1"/>
</dbReference>
<dbReference type="GeneID" id="95327824"/>
<dbReference type="Gene3D" id="3.20.20.80">
    <property type="entry name" value="Glycosidases"/>
    <property type="match status" value="1"/>
</dbReference>
<proteinExistence type="inferred from homology"/>
<keyword evidence="2" id="KW-0378">Hydrolase</keyword>
<dbReference type="InterPro" id="IPR013780">
    <property type="entry name" value="Glyco_hydro_b"/>
</dbReference>
<dbReference type="InterPro" id="IPR004193">
    <property type="entry name" value="Glyco_hydro_13_N"/>
</dbReference>
<reference evidence="6 7" key="1">
    <citation type="journal article" date="2017" name="Elife">
        <title>Extensive horizontal gene transfer in cheese-associated bacteria.</title>
        <authorList>
            <person name="Bonham K.S."/>
            <person name="Wolfe B.E."/>
            <person name="Dutton R.J."/>
        </authorList>
    </citation>
    <scope>NUCLEOTIDE SEQUENCE [LARGE SCALE GENOMIC DNA]</scope>
    <source>
        <strain evidence="6 7">341_9</strain>
    </source>
</reference>
<dbReference type="SUPFAM" id="SSF81296">
    <property type="entry name" value="E set domains"/>
    <property type="match status" value="1"/>
</dbReference>
<dbReference type="GO" id="GO:0004135">
    <property type="term" value="F:amylo-alpha-1,6-glucosidase activity"/>
    <property type="evidence" value="ECO:0007669"/>
    <property type="project" value="InterPro"/>
</dbReference>
<comment type="caution">
    <text evidence="6">The sequence shown here is derived from an EMBL/GenBank/DDBJ whole genome shotgun (WGS) entry which is preliminary data.</text>
</comment>
<dbReference type="InterPro" id="IPR017853">
    <property type="entry name" value="GH"/>
</dbReference>
<evidence type="ECO:0000313" key="6">
    <source>
        <dbReference type="EMBL" id="PCC38912.1"/>
    </source>
</evidence>
<dbReference type="RefSeq" id="WP_096165669.1">
    <property type="nucleotide sequence ID" value="NZ_JBQQIN010000001.1"/>
</dbReference>
<dbReference type="AlphaFoldDB" id="A0A2A3YGL8"/>
<feature type="region of interest" description="Disordered" evidence="4">
    <location>
        <begin position="501"/>
        <end position="531"/>
    </location>
</feature>
<dbReference type="CDD" id="cd11326">
    <property type="entry name" value="AmyAc_Glg_debranch"/>
    <property type="match status" value="1"/>
</dbReference>
<name>A0A2A3YGL8_9MICO</name>
<keyword evidence="7" id="KW-1185">Reference proteome</keyword>
<dbReference type="InterPro" id="IPR014756">
    <property type="entry name" value="Ig_E-set"/>
</dbReference>
<dbReference type="Pfam" id="PF02922">
    <property type="entry name" value="CBM_48"/>
    <property type="match status" value="1"/>
</dbReference>
<sequence>MPADPPDRAAPPVPPTSPGLVVDELGRGTFAVAAPRAEAVDLCIRHGATEHRQRLRHVDGGLHWDQVTSMVPGTRYGLRVHGPWDPGAGQFANPQRLLQDPWGRGISHSSPLLSSFFPFDVDAMLDRVEERTRRAEADNGEDAVWSVVVSDAFDWQEDLRPILEWDASVLYELHVKGFTAQHPALPAEQRGTYAGLGHPAVTSYLRDLGVTGVELLPIHAAMDEPHLTRQGMTNYWGYSTMSFFAPEPSLATAAAQAAGAQAVLDEVKTMIRALHAAGLEVILDVVYNHTAEGGADGPSLSLRGLENLEYYWTDSGAFRDMTGTGGTLDPRSVHVMDLILGSLRYWVQELHVDGFRFDLAATLGRDDRGFRADHPLLRAIATDPVLRGVKLIAEPWDLGTGGWQTGSFPPPFAEWNDAFRDQVRAFWLSDQAVRARTGDESLGGIRDLATRLAGSSDLLTAQDPPCLPAGRSLRAPWASINYLTAHDGFTLRDLTTYECKRNDANGEGGRDGTDDNRSWNHGHEGEVDPRAEDSARILELRTRTARSLLATLLLASGTPMLTAGDEFGRTQRGNNNAYCQDNEISWIDWSPTPRGRALRETVTRILTLRGKHLQLRTRHFLRPADVEQLAPDQVAWFGADGEGLSHEDWMDPSRHLLAMLRPAPRGRTDADHLLVILSAASEDTAVRLPGSPWPQGIARVLLDTSLERQDDLPASPLTERTVLVPAGSVVVLGIAADGPVESPERLS</sequence>
<organism evidence="6 7">
    <name type="scientific">Brachybacterium alimentarium</name>
    <dbReference type="NCBI Taxonomy" id="47845"/>
    <lineage>
        <taxon>Bacteria</taxon>
        <taxon>Bacillati</taxon>
        <taxon>Actinomycetota</taxon>
        <taxon>Actinomycetes</taxon>
        <taxon>Micrococcales</taxon>
        <taxon>Dermabacteraceae</taxon>
        <taxon>Brachybacterium</taxon>
    </lineage>
</organism>
<protein>
    <submittedName>
        <fullName evidence="6">Glycogen debranching enzyme GlgX</fullName>
    </submittedName>
</protein>
<evidence type="ECO:0000256" key="3">
    <source>
        <dbReference type="ARBA" id="ARBA00023295"/>
    </source>
</evidence>
<comment type="similarity">
    <text evidence="1">Belongs to the glycosyl hydrolase 13 family.</text>
</comment>
<evidence type="ECO:0000313" key="7">
    <source>
        <dbReference type="Proteomes" id="UP000218598"/>
    </source>
</evidence>
<evidence type="ECO:0000256" key="4">
    <source>
        <dbReference type="SAM" id="MobiDB-lite"/>
    </source>
</evidence>
<evidence type="ECO:0000259" key="5">
    <source>
        <dbReference type="SMART" id="SM00642"/>
    </source>
</evidence>
<keyword evidence="3" id="KW-0326">Glycosidase</keyword>